<evidence type="ECO:0000259" key="4">
    <source>
        <dbReference type="PROSITE" id="PS50043"/>
    </source>
</evidence>
<dbReference type="GO" id="GO:0003677">
    <property type="term" value="F:DNA binding"/>
    <property type="evidence" value="ECO:0007669"/>
    <property type="project" value="UniProtKB-KW"/>
</dbReference>
<dbReference type="InterPro" id="IPR011990">
    <property type="entry name" value="TPR-like_helical_dom_sf"/>
</dbReference>
<evidence type="ECO:0000313" key="6">
    <source>
        <dbReference type="Proteomes" id="UP000294911"/>
    </source>
</evidence>
<dbReference type="Pfam" id="PF13191">
    <property type="entry name" value="AAA_16"/>
    <property type="match status" value="1"/>
</dbReference>
<comment type="caution">
    <text evidence="5">The sequence shown here is derived from an EMBL/GenBank/DDBJ whole genome shotgun (WGS) entry which is preliminary data.</text>
</comment>
<name>A0A4V2SR84_9PSEU</name>
<keyword evidence="6" id="KW-1185">Reference proteome</keyword>
<feature type="domain" description="HTH luxR-type" evidence="4">
    <location>
        <begin position="910"/>
        <end position="975"/>
    </location>
</feature>
<dbReference type="Gene3D" id="1.10.10.10">
    <property type="entry name" value="Winged helix-like DNA-binding domain superfamily/Winged helix DNA-binding domain"/>
    <property type="match status" value="1"/>
</dbReference>
<dbReference type="InterPro" id="IPR041664">
    <property type="entry name" value="AAA_16"/>
</dbReference>
<dbReference type="PANTHER" id="PTHR44688:SF16">
    <property type="entry name" value="DNA-BINDING TRANSCRIPTIONAL ACTIVATOR DEVR_DOSR"/>
    <property type="match status" value="1"/>
</dbReference>
<dbReference type="SMART" id="SM00421">
    <property type="entry name" value="HTH_LUXR"/>
    <property type="match status" value="1"/>
</dbReference>
<evidence type="ECO:0000256" key="3">
    <source>
        <dbReference type="ARBA" id="ARBA00023163"/>
    </source>
</evidence>
<evidence type="ECO:0000313" key="5">
    <source>
        <dbReference type="EMBL" id="TCP42036.1"/>
    </source>
</evidence>
<dbReference type="InterPro" id="IPR016032">
    <property type="entry name" value="Sig_transdc_resp-reg_C-effctor"/>
</dbReference>
<reference evidence="5 6" key="1">
    <citation type="submission" date="2019-03" db="EMBL/GenBank/DDBJ databases">
        <title>Genomic Encyclopedia of Type Strains, Phase IV (KMG-IV): sequencing the most valuable type-strain genomes for metagenomic binning, comparative biology and taxonomic classification.</title>
        <authorList>
            <person name="Goeker M."/>
        </authorList>
    </citation>
    <scope>NUCLEOTIDE SEQUENCE [LARGE SCALE GENOMIC DNA]</scope>
    <source>
        <strain evidence="5 6">DSM 45765</strain>
    </source>
</reference>
<dbReference type="PROSITE" id="PS00622">
    <property type="entry name" value="HTH_LUXR_1"/>
    <property type="match status" value="1"/>
</dbReference>
<dbReference type="PROSITE" id="PS50043">
    <property type="entry name" value="HTH_LUXR_2"/>
    <property type="match status" value="1"/>
</dbReference>
<evidence type="ECO:0000256" key="2">
    <source>
        <dbReference type="ARBA" id="ARBA00023125"/>
    </source>
</evidence>
<dbReference type="Gene3D" id="1.25.40.10">
    <property type="entry name" value="Tetratricopeptide repeat domain"/>
    <property type="match status" value="1"/>
</dbReference>
<dbReference type="PRINTS" id="PR00038">
    <property type="entry name" value="HTHLUXR"/>
</dbReference>
<dbReference type="Proteomes" id="UP000294911">
    <property type="component" value="Unassembled WGS sequence"/>
</dbReference>
<keyword evidence="1" id="KW-0805">Transcription regulation</keyword>
<organism evidence="5 6">
    <name type="scientific">Tamaricihabitans halophyticus</name>
    <dbReference type="NCBI Taxonomy" id="1262583"/>
    <lineage>
        <taxon>Bacteria</taxon>
        <taxon>Bacillati</taxon>
        <taxon>Actinomycetota</taxon>
        <taxon>Actinomycetes</taxon>
        <taxon>Pseudonocardiales</taxon>
        <taxon>Pseudonocardiaceae</taxon>
        <taxon>Tamaricihabitans</taxon>
    </lineage>
</organism>
<dbReference type="SUPFAM" id="SSF46894">
    <property type="entry name" value="C-terminal effector domain of the bipartite response regulators"/>
    <property type="match status" value="1"/>
</dbReference>
<dbReference type="EMBL" id="SLXQ01000024">
    <property type="protein sequence ID" value="TCP42036.1"/>
    <property type="molecule type" value="Genomic_DNA"/>
</dbReference>
<dbReference type="PANTHER" id="PTHR44688">
    <property type="entry name" value="DNA-BINDING TRANSCRIPTIONAL ACTIVATOR DEVR_DOSR"/>
    <property type="match status" value="1"/>
</dbReference>
<proteinExistence type="predicted"/>
<keyword evidence="2" id="KW-0238">DNA-binding</keyword>
<evidence type="ECO:0000256" key="1">
    <source>
        <dbReference type="ARBA" id="ARBA00023015"/>
    </source>
</evidence>
<dbReference type="InterPro" id="IPR000792">
    <property type="entry name" value="Tscrpt_reg_LuxR_C"/>
</dbReference>
<gene>
    <name evidence="5" type="ORF">EV191_1242</name>
</gene>
<dbReference type="OrthoDB" id="3178131at2"/>
<accession>A0A4V2SR84</accession>
<keyword evidence="3" id="KW-0804">Transcription</keyword>
<protein>
    <submittedName>
        <fullName evidence="5">ATP/maltotriose-dependent transcriptional regulator MalT</fullName>
    </submittedName>
</protein>
<dbReference type="InterPro" id="IPR036388">
    <property type="entry name" value="WH-like_DNA-bd_sf"/>
</dbReference>
<dbReference type="AlphaFoldDB" id="A0A4V2SR84"/>
<dbReference type="GO" id="GO:0006355">
    <property type="term" value="P:regulation of DNA-templated transcription"/>
    <property type="evidence" value="ECO:0007669"/>
    <property type="project" value="InterPro"/>
</dbReference>
<dbReference type="RefSeq" id="WP_132880890.1">
    <property type="nucleotide sequence ID" value="NZ_SLXQ01000024.1"/>
</dbReference>
<dbReference type="CDD" id="cd06170">
    <property type="entry name" value="LuxR_C_like"/>
    <property type="match status" value="1"/>
</dbReference>
<sequence length="985" mass="104303">MSAEPMAGEAMPDAADSLRTLVEETVADNRRALIFVRGGPGTGKSTAFDSALFALNGADTASACTVVRIHCGPHAAKQPFWLGRAFADHLGLSGVAARQANPLLEPGSSKIRPALWAIAERTGSRFTRIRHGAAEGPSEAATARLPTTEYTVLSGLSRLAANVMSTGPLVLAVDDLQWCDEQSLRWIDYVLRRSKDRPLIVLATVCTPAPAAVLGVAGDHLSADYGRILTLGPLDSGGTRAMLTKGTGVVPGPEFVEASRLISGGHRGTLAQLVRALSGAGVVPTDESIGQLHHVAMSVIEAHAAETMAGQPEHVHHVVRAIALLASTDIELVSALSGVPTRGVRAGLEFLRDNHFLASSGDGFRHELVRVALLSAAPDYEVTWMRDRAARLLNDAGLPAEVVADQLLPLDVAPEPWMQTVLRDAAREASHRGAPKDALRHLSPLLDQSPGDLRLRGQVAGIVAKVNPGEALAHLRAALELTSDPRSRAELAIEFGHSAIAVQAAQEAMDVLVSAADALYTALGVSVATDVPEGADRELCTRLEATVALVGINGRSTLTRVRERLAGVPEPVGDSAADRYLMAMHAINRVIAGTEPEQAVALARAALPLDLAGYSTPATSIAAVTFAVADESAQAVDALNVLVDNNETDGALWSLCQSLGMRAHMRYLAGEVSGAITDARTSIKIAGDEGWGPSAIGSAGLALALGLMARGELDQARETLASVVDVDLAESPFELYVWVLVDAMLRAAAGDSERAVKQLRHCGRRLEEDGVTNPLLLPWWAEATLLLAESGQARSARPLVEYGEDLVARWDVPRARALARIARAMVSRGTERIDLLTDAAVAMESSGAMLDRQRVEYLLGRELLRKEQPKAAREHLRTAAEIATWCGATTAAATVRELLVSAGGRMRQGTGARTDILTGSELRVVELAVGGATNREIADELFVTSRTVEVHLTNVYRKLGITGRADLATVLPKLTGMRRGSLDED</sequence>
<dbReference type="Pfam" id="PF00196">
    <property type="entry name" value="GerE"/>
    <property type="match status" value="1"/>
</dbReference>